<accession>A0A6I6K0S6</accession>
<dbReference type="EMBL" id="CP046401">
    <property type="protein sequence ID" value="QGY46157.1"/>
    <property type="molecule type" value="Genomic_DNA"/>
</dbReference>
<evidence type="ECO:0008006" key="3">
    <source>
        <dbReference type="Google" id="ProtNLM"/>
    </source>
</evidence>
<keyword evidence="2" id="KW-1185">Reference proteome</keyword>
<name>A0A6I6K0S6_9BACT</name>
<dbReference type="RefSeq" id="WP_158869296.1">
    <property type="nucleotide sequence ID" value="NZ_CP046401.1"/>
</dbReference>
<proteinExistence type="predicted"/>
<dbReference type="KEGG" id="mcos:GM418_21555"/>
<evidence type="ECO:0000313" key="2">
    <source>
        <dbReference type="Proteomes" id="UP000428260"/>
    </source>
</evidence>
<dbReference type="Proteomes" id="UP000428260">
    <property type="component" value="Chromosome"/>
</dbReference>
<evidence type="ECO:0000313" key="1">
    <source>
        <dbReference type="EMBL" id="QGY46157.1"/>
    </source>
</evidence>
<reference evidence="1 2" key="1">
    <citation type="submission" date="2019-11" db="EMBL/GenBank/DDBJ databases">
        <authorList>
            <person name="Zheng R.K."/>
            <person name="Sun C.M."/>
        </authorList>
    </citation>
    <scope>NUCLEOTIDE SEQUENCE [LARGE SCALE GENOMIC DNA]</scope>
    <source>
        <strain evidence="1 2">WC007</strain>
    </source>
</reference>
<dbReference type="AlphaFoldDB" id="A0A6I6K0S6"/>
<organism evidence="1 2">
    <name type="scientific">Maribellus comscasis</name>
    <dbReference type="NCBI Taxonomy" id="2681766"/>
    <lineage>
        <taxon>Bacteria</taxon>
        <taxon>Pseudomonadati</taxon>
        <taxon>Bacteroidota</taxon>
        <taxon>Bacteroidia</taxon>
        <taxon>Marinilabiliales</taxon>
        <taxon>Prolixibacteraceae</taxon>
        <taxon>Maribellus</taxon>
    </lineage>
</organism>
<sequence>MKNITSSSLVGDISAIESTNLDEAKIIEKEIQNGIVDNNSKLVTFKVEQIISNIESSNQLNIGGFVNANSKFKSFQTRYLALMLSNKRSPVLDHKGDIIATKCYGIGIGLVLKVKDIETKVNGNYGILAASAKLDFAKVGYTLKIIGPSKLPPEIKIPNTSGDFSVEAFQKLSDFVGVVKSAFKSMELKTLYPIELIKEEDLKLKLEKSDKRSIYFGVRKVVNGLSLYQAIQELREKDNSLNENVVQFVYRYFDLKDAYATPTETQKQNANKWLNAKFNKISAIDLNDTWVNIDSSFTGDIGDPEINYKPHKKPSNWANAAKVTLLEESKTSADFSSDLKIAAVAEVDTTFNSIVLTRDFARYMDVDSREDLPANSHVIQTRYGVGIRLMIKVSNIEFGTDVSFGAIGAISELNLANVEYSISGIGFADRNLLELLPGPQNITQETVRNLEKSFNDICKRLEETDVNELSPQAYKIRVSEAQNIDPTIETQAIVFSARQIRNKIRLGETLKKAREAGIAEELIKKAYSEFDVNGDEKISYQQRNEADDWLKI</sequence>
<protein>
    <recommendedName>
        <fullName evidence="3">EF-hand domain-containing protein</fullName>
    </recommendedName>
</protein>
<gene>
    <name evidence="1" type="ORF">GM418_21555</name>
</gene>